<dbReference type="SMR" id="G4YMY5"/>
<dbReference type="STRING" id="1094619.G4YMY5"/>
<keyword evidence="2" id="KW-1185">Reference proteome</keyword>
<dbReference type="PANTHER" id="PTHR46599">
    <property type="entry name" value="PIGGYBAC TRANSPOSABLE ELEMENT-DERIVED PROTEIN 4"/>
    <property type="match status" value="1"/>
</dbReference>
<organism evidence="1 2">
    <name type="scientific">Phytophthora sojae (strain P6497)</name>
    <name type="common">Soybean stem and root rot agent</name>
    <name type="synonym">Phytophthora megasperma f. sp. glycines</name>
    <dbReference type="NCBI Taxonomy" id="1094619"/>
    <lineage>
        <taxon>Eukaryota</taxon>
        <taxon>Sar</taxon>
        <taxon>Stramenopiles</taxon>
        <taxon>Oomycota</taxon>
        <taxon>Peronosporomycetes</taxon>
        <taxon>Peronosporales</taxon>
        <taxon>Peronosporaceae</taxon>
        <taxon>Phytophthora</taxon>
    </lineage>
</organism>
<evidence type="ECO:0008006" key="3">
    <source>
        <dbReference type="Google" id="ProtNLM"/>
    </source>
</evidence>
<gene>
    <name evidence="1" type="ORF">PHYSODRAFT_379326</name>
</gene>
<evidence type="ECO:0000313" key="2">
    <source>
        <dbReference type="Proteomes" id="UP000002640"/>
    </source>
</evidence>
<dbReference type="InParanoid" id="G4YMY5"/>
<accession>G4YMY5</accession>
<dbReference type="PANTHER" id="PTHR46599:SF3">
    <property type="entry name" value="PIGGYBAC TRANSPOSABLE ELEMENT-DERIVED PROTEIN 4"/>
    <property type="match status" value="1"/>
</dbReference>
<dbReference type="AlphaFoldDB" id="G4YMY5"/>
<sequence length="63" mass="7371">PCPSMVRDYHQWMGGVDIHDQLRLQHYSLQGQTWCKKCYKSIFLGLVDVAIVKAYIVFREAVK</sequence>
<evidence type="ECO:0000313" key="1">
    <source>
        <dbReference type="EMBL" id="EGZ29518.1"/>
    </source>
</evidence>
<feature type="non-terminal residue" evidence="1">
    <location>
        <position position="63"/>
    </location>
</feature>
<reference evidence="1 2" key="1">
    <citation type="journal article" date="2006" name="Science">
        <title>Phytophthora genome sequences uncover evolutionary origins and mechanisms of pathogenesis.</title>
        <authorList>
            <person name="Tyler B.M."/>
            <person name="Tripathy S."/>
            <person name="Zhang X."/>
            <person name="Dehal P."/>
            <person name="Jiang R.H."/>
            <person name="Aerts A."/>
            <person name="Arredondo F.D."/>
            <person name="Baxter L."/>
            <person name="Bensasson D."/>
            <person name="Beynon J.L."/>
            <person name="Chapman J."/>
            <person name="Damasceno C.M."/>
            <person name="Dorrance A.E."/>
            <person name="Dou D."/>
            <person name="Dickerman A.W."/>
            <person name="Dubchak I.L."/>
            <person name="Garbelotto M."/>
            <person name="Gijzen M."/>
            <person name="Gordon S.G."/>
            <person name="Govers F."/>
            <person name="Grunwald N.J."/>
            <person name="Huang W."/>
            <person name="Ivors K.L."/>
            <person name="Jones R.W."/>
            <person name="Kamoun S."/>
            <person name="Krampis K."/>
            <person name="Lamour K.H."/>
            <person name="Lee M.K."/>
            <person name="McDonald W.H."/>
            <person name="Medina M."/>
            <person name="Meijer H.J."/>
            <person name="Nordberg E.K."/>
            <person name="Maclean D.J."/>
            <person name="Ospina-Giraldo M.D."/>
            <person name="Morris P.F."/>
            <person name="Phuntumart V."/>
            <person name="Putnam N.H."/>
            <person name="Rash S."/>
            <person name="Rose J.K."/>
            <person name="Sakihama Y."/>
            <person name="Salamov A.A."/>
            <person name="Savidor A."/>
            <person name="Scheuring C.F."/>
            <person name="Smith B.M."/>
            <person name="Sobral B.W."/>
            <person name="Terry A."/>
            <person name="Torto-Alalibo T.A."/>
            <person name="Win J."/>
            <person name="Xu Z."/>
            <person name="Zhang H."/>
            <person name="Grigoriev I.V."/>
            <person name="Rokhsar D.S."/>
            <person name="Boore J.L."/>
        </authorList>
    </citation>
    <scope>NUCLEOTIDE SEQUENCE [LARGE SCALE GENOMIC DNA]</scope>
    <source>
        <strain evidence="1 2">P6497</strain>
    </source>
</reference>
<dbReference type="RefSeq" id="XP_009516793.1">
    <property type="nucleotide sequence ID" value="XM_009518498.1"/>
</dbReference>
<dbReference type="EMBL" id="JH159151">
    <property type="protein sequence ID" value="EGZ29518.1"/>
    <property type="molecule type" value="Genomic_DNA"/>
</dbReference>
<name>G4YMY5_PHYSP</name>
<dbReference type="Proteomes" id="UP000002640">
    <property type="component" value="Unassembled WGS sequence"/>
</dbReference>
<proteinExistence type="predicted"/>
<protein>
    <recommendedName>
        <fullName evidence="3">PiggyBac transposable element-derived protein domain-containing protein</fullName>
    </recommendedName>
</protein>
<feature type="non-terminal residue" evidence="1">
    <location>
        <position position="1"/>
    </location>
</feature>
<dbReference type="GeneID" id="20650666"/>
<dbReference type="KEGG" id="psoj:PHYSODRAFT_379326"/>